<dbReference type="Gene3D" id="1.10.10.10">
    <property type="entry name" value="Winged helix-like DNA-binding domain superfamily/Winged helix DNA-binding domain"/>
    <property type="match status" value="1"/>
</dbReference>
<accession>A0A285GNJ6</accession>
<dbReference type="PRINTS" id="PR00598">
    <property type="entry name" value="HTHMARR"/>
</dbReference>
<protein>
    <submittedName>
        <fullName evidence="2">DNA-binding transcriptional regulator, MarR family</fullName>
    </submittedName>
</protein>
<evidence type="ECO:0000259" key="1">
    <source>
        <dbReference type="PROSITE" id="PS50995"/>
    </source>
</evidence>
<dbReference type="InterPro" id="IPR036388">
    <property type="entry name" value="WH-like_DNA-bd_sf"/>
</dbReference>
<dbReference type="SMART" id="SM00347">
    <property type="entry name" value="HTH_MARR"/>
    <property type="match status" value="1"/>
</dbReference>
<dbReference type="GO" id="GO:0003700">
    <property type="term" value="F:DNA-binding transcription factor activity"/>
    <property type="evidence" value="ECO:0007669"/>
    <property type="project" value="InterPro"/>
</dbReference>
<dbReference type="InterPro" id="IPR039422">
    <property type="entry name" value="MarR/SlyA-like"/>
</dbReference>
<dbReference type="EMBL" id="OBDY01000002">
    <property type="protein sequence ID" value="SNY24873.1"/>
    <property type="molecule type" value="Genomic_DNA"/>
</dbReference>
<reference evidence="2 3" key="1">
    <citation type="submission" date="2017-09" db="EMBL/GenBank/DDBJ databases">
        <authorList>
            <person name="Ehlers B."/>
            <person name="Leendertz F.H."/>
        </authorList>
    </citation>
    <scope>NUCLEOTIDE SEQUENCE [LARGE SCALE GENOMIC DNA]</scope>
    <source>
        <strain evidence="2 3">CGMCC 4.6857</strain>
    </source>
</reference>
<dbReference type="Proteomes" id="UP000219612">
    <property type="component" value="Unassembled WGS sequence"/>
</dbReference>
<dbReference type="PANTHER" id="PTHR33164:SF57">
    <property type="entry name" value="MARR-FAMILY TRANSCRIPTIONAL REGULATOR"/>
    <property type="match status" value="1"/>
</dbReference>
<gene>
    <name evidence="2" type="ORF">SAMN05421748_102253</name>
</gene>
<sequence>MGDDSTARQVHQAFTRLMRWAHRGDVRRSLAGSTADTLSMNDLTLLRAVTAHGPVRISDLASWQGVDKSTVTPQVRRLEDRHLVERHGDPADRRATLLTVTDHGRRHLDNMDDVGEDLFARALDGWSGDDRRTLAELMRRLADELAVIPHESVLRTRRTT</sequence>
<dbReference type="PANTHER" id="PTHR33164">
    <property type="entry name" value="TRANSCRIPTIONAL REGULATOR, MARR FAMILY"/>
    <property type="match status" value="1"/>
</dbReference>
<dbReference type="AlphaFoldDB" id="A0A285GNJ6"/>
<dbReference type="PROSITE" id="PS50995">
    <property type="entry name" value="HTH_MARR_2"/>
    <property type="match status" value="1"/>
</dbReference>
<proteinExistence type="predicted"/>
<dbReference type="RefSeq" id="WP_097319011.1">
    <property type="nucleotide sequence ID" value="NZ_OBDY01000002.1"/>
</dbReference>
<dbReference type="SUPFAM" id="SSF46785">
    <property type="entry name" value="Winged helix' DNA-binding domain"/>
    <property type="match status" value="1"/>
</dbReference>
<evidence type="ECO:0000313" key="2">
    <source>
        <dbReference type="EMBL" id="SNY24873.1"/>
    </source>
</evidence>
<dbReference type="GO" id="GO:0003677">
    <property type="term" value="F:DNA binding"/>
    <property type="evidence" value="ECO:0007669"/>
    <property type="project" value="UniProtKB-KW"/>
</dbReference>
<keyword evidence="2" id="KW-0238">DNA-binding</keyword>
<dbReference type="Pfam" id="PF01047">
    <property type="entry name" value="MarR"/>
    <property type="match status" value="1"/>
</dbReference>
<dbReference type="GO" id="GO:0006950">
    <property type="term" value="P:response to stress"/>
    <property type="evidence" value="ECO:0007669"/>
    <property type="project" value="TreeGrafter"/>
</dbReference>
<evidence type="ECO:0000313" key="3">
    <source>
        <dbReference type="Proteomes" id="UP000219612"/>
    </source>
</evidence>
<dbReference type="OrthoDB" id="8966183at2"/>
<organism evidence="2 3">
    <name type="scientific">Paractinoplanes atraurantiacus</name>
    <dbReference type="NCBI Taxonomy" id="1036182"/>
    <lineage>
        <taxon>Bacteria</taxon>
        <taxon>Bacillati</taxon>
        <taxon>Actinomycetota</taxon>
        <taxon>Actinomycetes</taxon>
        <taxon>Micromonosporales</taxon>
        <taxon>Micromonosporaceae</taxon>
        <taxon>Paractinoplanes</taxon>
    </lineage>
</organism>
<dbReference type="InterPro" id="IPR036390">
    <property type="entry name" value="WH_DNA-bd_sf"/>
</dbReference>
<dbReference type="InterPro" id="IPR000835">
    <property type="entry name" value="HTH_MarR-typ"/>
</dbReference>
<feature type="domain" description="HTH marR-type" evidence="1">
    <location>
        <begin position="3"/>
        <end position="143"/>
    </location>
</feature>
<name>A0A285GNJ6_9ACTN</name>
<keyword evidence="3" id="KW-1185">Reference proteome</keyword>